<dbReference type="RefSeq" id="WP_319615006.1">
    <property type="nucleotide sequence ID" value="NZ_JAWXYB010000018.1"/>
</dbReference>
<dbReference type="PANTHER" id="PTHR22602">
    <property type="entry name" value="TRANSFERASE CAF17, MITOCHONDRIAL-RELATED"/>
    <property type="match status" value="1"/>
</dbReference>
<comment type="caution">
    <text evidence="3">The sequence shown here is derived from an EMBL/GenBank/DDBJ whole genome shotgun (WGS) entry which is preliminary data.</text>
</comment>
<dbReference type="Pfam" id="PF25455">
    <property type="entry name" value="Beta-barrel_CAF17_C"/>
    <property type="match status" value="1"/>
</dbReference>
<dbReference type="InterPro" id="IPR045179">
    <property type="entry name" value="YgfZ/GcvT"/>
</dbReference>
<proteinExistence type="predicted"/>
<evidence type="ECO:0000313" key="3">
    <source>
        <dbReference type="EMBL" id="MDX5932160.1"/>
    </source>
</evidence>
<dbReference type="SUPFAM" id="SSF103025">
    <property type="entry name" value="Folate-binding domain"/>
    <property type="match status" value="1"/>
</dbReference>
<dbReference type="PANTHER" id="PTHR22602:SF0">
    <property type="entry name" value="TRANSFERASE CAF17, MITOCHONDRIAL-RELATED"/>
    <property type="match status" value="1"/>
</dbReference>
<reference evidence="3 4" key="1">
    <citation type="submission" date="2023-11" db="EMBL/GenBank/DDBJ databases">
        <title>MicrobeMod: A computational toolkit for identifying prokaryotic methylation and restriction-modification with nanopore sequencing.</title>
        <authorList>
            <person name="Crits-Christoph A."/>
            <person name="Kang S.C."/>
            <person name="Lee H."/>
            <person name="Ostrov N."/>
        </authorList>
    </citation>
    <scope>NUCLEOTIDE SEQUENCE [LARGE SCALE GENOMIC DNA]</scope>
    <source>
        <strain evidence="3 4">DSMZ 700</strain>
    </source>
</reference>
<name>A0AAW9DTX7_ACIAO</name>
<organism evidence="3 4">
    <name type="scientific">Acidiphilium acidophilum</name>
    <name type="common">Thiobacillus acidophilus</name>
    <dbReference type="NCBI Taxonomy" id="76588"/>
    <lineage>
        <taxon>Bacteria</taxon>
        <taxon>Pseudomonadati</taxon>
        <taxon>Pseudomonadota</taxon>
        <taxon>Alphaproteobacteria</taxon>
        <taxon>Acetobacterales</taxon>
        <taxon>Acidocellaceae</taxon>
        <taxon>Acidiphilium</taxon>
    </lineage>
</organism>
<accession>A0AAW9DTX7</accession>
<evidence type="ECO:0000256" key="1">
    <source>
        <dbReference type="ARBA" id="ARBA00022946"/>
    </source>
</evidence>
<dbReference type="NCBIfam" id="TIGR03317">
    <property type="entry name" value="ygfZ_signature"/>
    <property type="match status" value="1"/>
</dbReference>
<dbReference type="AlphaFoldDB" id="A0AAW9DTX7"/>
<sequence length="276" mass="29940">MAQLAYLPERGVIEIGGIDRVAFLQGLVSNDVTRAAPGHCVWSALLTPQGRYRAEFFIFATDDALLLDAPRIAIPDIITRLSRFRLRSKVTLTDRSEAFAVHAGWDGHVATGIASPDPRLEAAGVRILAPARLDGSAGPETYLAHRLALGLPDHADLEPDTTLLMEAGFGDLHGIDWDKGCYMGQELTARTRYRGLVKRRLIPVEAGSELPERGSITAGEREAGDLRTHSGRRGLAMLRIDQLDQPLRIGTIAITPALPDWLHLPATPAPIEKASA</sequence>
<dbReference type="GO" id="GO:0016226">
    <property type="term" value="P:iron-sulfur cluster assembly"/>
    <property type="evidence" value="ECO:0007669"/>
    <property type="project" value="TreeGrafter"/>
</dbReference>
<protein>
    <submittedName>
        <fullName evidence="3">Folate-binding protein</fullName>
    </submittedName>
</protein>
<evidence type="ECO:0000313" key="4">
    <source>
        <dbReference type="Proteomes" id="UP001279553"/>
    </source>
</evidence>
<dbReference type="Gene3D" id="3.30.1360.120">
    <property type="entry name" value="Probable tRNA modification gtpase trme, domain 1"/>
    <property type="match status" value="2"/>
</dbReference>
<keyword evidence="4" id="KW-1185">Reference proteome</keyword>
<keyword evidence="1" id="KW-0809">Transit peptide</keyword>
<gene>
    <name evidence="3" type="ORF">SIL87_15490</name>
</gene>
<feature type="domain" description="CAF17 C-terminal" evidence="2">
    <location>
        <begin position="198"/>
        <end position="263"/>
    </location>
</feature>
<dbReference type="InterPro" id="IPR057460">
    <property type="entry name" value="CAF17_C"/>
</dbReference>
<dbReference type="Proteomes" id="UP001279553">
    <property type="component" value="Unassembled WGS sequence"/>
</dbReference>
<evidence type="ECO:0000259" key="2">
    <source>
        <dbReference type="Pfam" id="PF25455"/>
    </source>
</evidence>
<dbReference type="EMBL" id="JAWXYB010000018">
    <property type="protein sequence ID" value="MDX5932160.1"/>
    <property type="molecule type" value="Genomic_DNA"/>
</dbReference>
<dbReference type="InterPro" id="IPR017703">
    <property type="entry name" value="YgfZ/GCV_T_CS"/>
</dbReference>
<dbReference type="InterPro" id="IPR027266">
    <property type="entry name" value="TrmE/GcvT-like"/>
</dbReference>